<gene>
    <name evidence="2" type="ORF">ENU91_02565</name>
</gene>
<feature type="transmembrane region" description="Helical" evidence="1">
    <location>
        <begin position="7"/>
        <end position="28"/>
    </location>
</feature>
<keyword evidence="1" id="KW-0812">Transmembrane</keyword>
<sequence>MNELSSLGKFLILLGIIIICLGFLLTFIPKLPYLGKLPGDIYIKKGNFTFYFPLATSVLISILLTIILNLLLRK</sequence>
<dbReference type="AlphaFoldDB" id="A0A7V4N301"/>
<proteinExistence type="predicted"/>
<keyword evidence="1" id="KW-0472">Membrane</keyword>
<keyword evidence="1" id="KW-1133">Transmembrane helix</keyword>
<evidence type="ECO:0000256" key="1">
    <source>
        <dbReference type="SAM" id="Phobius"/>
    </source>
</evidence>
<accession>A0A7V4N301</accession>
<evidence type="ECO:0000313" key="2">
    <source>
        <dbReference type="EMBL" id="HGU15522.1"/>
    </source>
</evidence>
<comment type="caution">
    <text evidence="2">The sequence shown here is derived from an EMBL/GenBank/DDBJ whole genome shotgun (WGS) entry which is preliminary data.</text>
</comment>
<dbReference type="PANTHER" id="PTHR36443:SF1">
    <property type="entry name" value="BSR5223 PROTEIN"/>
    <property type="match status" value="1"/>
</dbReference>
<organism evidence="2">
    <name type="scientific">Thermodesulfobacterium geofontis</name>
    <dbReference type="NCBI Taxonomy" id="1295609"/>
    <lineage>
        <taxon>Bacteria</taxon>
        <taxon>Pseudomonadati</taxon>
        <taxon>Thermodesulfobacteriota</taxon>
        <taxon>Thermodesulfobacteria</taxon>
        <taxon>Thermodesulfobacteriales</taxon>
        <taxon>Thermodesulfobacteriaceae</taxon>
        <taxon>Thermodesulfobacterium</taxon>
    </lineage>
</organism>
<dbReference type="EMBL" id="DTEI01000052">
    <property type="protein sequence ID" value="HGU15522.1"/>
    <property type="molecule type" value="Genomic_DNA"/>
</dbReference>
<name>A0A7V4N301_9BACT</name>
<dbReference type="PANTHER" id="PTHR36443">
    <property type="entry name" value="BSR5223 PROTEIN"/>
    <property type="match status" value="1"/>
</dbReference>
<reference evidence="2" key="1">
    <citation type="journal article" date="2020" name="mSystems">
        <title>Genome- and Community-Level Interaction Insights into Carbon Utilization and Element Cycling Functions of Hydrothermarchaeota in Hydrothermal Sediment.</title>
        <authorList>
            <person name="Zhou Z."/>
            <person name="Liu Y."/>
            <person name="Xu W."/>
            <person name="Pan J."/>
            <person name="Luo Z.H."/>
            <person name="Li M."/>
        </authorList>
    </citation>
    <scope>NUCLEOTIDE SEQUENCE [LARGE SCALE GENOMIC DNA]</scope>
    <source>
        <strain evidence="2">SpSt-711</strain>
    </source>
</reference>
<dbReference type="Pfam" id="PF11146">
    <property type="entry name" value="DUF2905"/>
    <property type="match status" value="1"/>
</dbReference>
<protein>
    <submittedName>
        <fullName evidence="2">DUF2905 domain-containing protein</fullName>
    </submittedName>
</protein>
<dbReference type="InterPro" id="IPR021320">
    <property type="entry name" value="DUF2905"/>
</dbReference>
<feature type="transmembrane region" description="Helical" evidence="1">
    <location>
        <begin position="48"/>
        <end position="72"/>
    </location>
</feature>